<evidence type="ECO:0000256" key="1">
    <source>
        <dbReference type="SAM" id="MobiDB-lite"/>
    </source>
</evidence>
<gene>
    <name evidence="2" type="ORF">ATY41_03820</name>
</gene>
<accession>A0A1E2SJ59</accession>
<dbReference type="RefSeq" id="WP_011185359.1">
    <property type="nucleotide sequence ID" value="NZ_LNZG01000034.1"/>
</dbReference>
<dbReference type="OrthoDB" id="40820at2"/>
<protein>
    <submittedName>
        <fullName evidence="2">Uncharacterized protein</fullName>
    </submittedName>
</protein>
<dbReference type="AlphaFoldDB" id="A0A1E2SJ59"/>
<feature type="region of interest" description="Disordered" evidence="1">
    <location>
        <begin position="42"/>
        <end position="75"/>
    </location>
</feature>
<evidence type="ECO:0000313" key="3">
    <source>
        <dbReference type="Proteomes" id="UP000094426"/>
    </source>
</evidence>
<proteinExistence type="predicted"/>
<name>A0A1E2SJ59_LEIXY</name>
<dbReference type="Proteomes" id="UP000094426">
    <property type="component" value="Unassembled WGS sequence"/>
</dbReference>
<feature type="compositionally biased region" description="Basic and acidic residues" evidence="1">
    <location>
        <begin position="49"/>
        <end position="63"/>
    </location>
</feature>
<sequence length="75" mass="7777">MTGQAIMGQLPAGAFPAGFPAVLDPESFTVDRIPYDGGLTITMNATGPSEDHTTAELPPEHGRRLAAPGTIERAS</sequence>
<comment type="caution">
    <text evidence="2">The sequence shown here is derived from an EMBL/GenBank/DDBJ whole genome shotgun (WGS) entry which is preliminary data.</text>
</comment>
<dbReference type="EMBL" id="LNZG01000034">
    <property type="protein sequence ID" value="ODA89789.1"/>
    <property type="molecule type" value="Genomic_DNA"/>
</dbReference>
<reference evidence="2 3" key="1">
    <citation type="submission" date="2015-11" db="EMBL/GenBank/DDBJ databases">
        <authorList>
            <person name="Zhang Y."/>
            <person name="Guo Z."/>
        </authorList>
    </citation>
    <scope>NUCLEOTIDE SEQUENCE [LARGE SCALE GENOMIC DNA]</scope>
    <source>
        <strain evidence="3">gdw1</strain>
    </source>
</reference>
<organism evidence="2 3">
    <name type="scientific">Leifsonia xyli subsp. xyli</name>
    <dbReference type="NCBI Taxonomy" id="59736"/>
    <lineage>
        <taxon>Bacteria</taxon>
        <taxon>Bacillati</taxon>
        <taxon>Actinomycetota</taxon>
        <taxon>Actinomycetes</taxon>
        <taxon>Micrococcales</taxon>
        <taxon>Microbacteriaceae</taxon>
        <taxon>Leifsonia</taxon>
    </lineage>
</organism>
<evidence type="ECO:0000313" key="2">
    <source>
        <dbReference type="EMBL" id="ODA89789.1"/>
    </source>
</evidence>